<protein>
    <submittedName>
        <fullName evidence="1">Uncharacterized protein</fullName>
    </submittedName>
</protein>
<dbReference type="EMBL" id="JAIWYP010000008">
    <property type="protein sequence ID" value="KAH3786226.1"/>
    <property type="molecule type" value="Genomic_DNA"/>
</dbReference>
<evidence type="ECO:0000313" key="1">
    <source>
        <dbReference type="EMBL" id="KAH3786226.1"/>
    </source>
</evidence>
<proteinExistence type="predicted"/>
<organism evidence="1 2">
    <name type="scientific">Dreissena polymorpha</name>
    <name type="common">Zebra mussel</name>
    <name type="synonym">Mytilus polymorpha</name>
    <dbReference type="NCBI Taxonomy" id="45954"/>
    <lineage>
        <taxon>Eukaryota</taxon>
        <taxon>Metazoa</taxon>
        <taxon>Spiralia</taxon>
        <taxon>Lophotrochozoa</taxon>
        <taxon>Mollusca</taxon>
        <taxon>Bivalvia</taxon>
        <taxon>Autobranchia</taxon>
        <taxon>Heteroconchia</taxon>
        <taxon>Euheterodonta</taxon>
        <taxon>Imparidentia</taxon>
        <taxon>Neoheterodontei</taxon>
        <taxon>Myida</taxon>
        <taxon>Dreissenoidea</taxon>
        <taxon>Dreissenidae</taxon>
        <taxon>Dreissena</taxon>
    </lineage>
</organism>
<sequence>MFPGCELDGLLIKEQNPKSRDVLGRKAKYGAEKECFLTYCTLWDIGAEAAKLVIIRQTVAHLNKLWTKPFVFKCLLRLGKRRQKILNLIQDVLVLRDELIKTRPKVLKSIDNVNERRFGKLCTKSVGLHIRDSPGENTEPST</sequence>
<evidence type="ECO:0000313" key="2">
    <source>
        <dbReference type="Proteomes" id="UP000828390"/>
    </source>
</evidence>
<reference evidence="1" key="2">
    <citation type="submission" date="2020-11" db="EMBL/GenBank/DDBJ databases">
        <authorList>
            <person name="McCartney M.A."/>
            <person name="Auch B."/>
            <person name="Kono T."/>
            <person name="Mallez S."/>
            <person name="Becker A."/>
            <person name="Gohl D.M."/>
            <person name="Silverstein K.A.T."/>
            <person name="Koren S."/>
            <person name="Bechman K.B."/>
            <person name="Herman A."/>
            <person name="Abrahante J.E."/>
            <person name="Garbe J."/>
        </authorList>
    </citation>
    <scope>NUCLEOTIDE SEQUENCE</scope>
    <source>
        <strain evidence="1">Duluth1</strain>
        <tissue evidence="1">Whole animal</tissue>
    </source>
</reference>
<dbReference type="Proteomes" id="UP000828390">
    <property type="component" value="Unassembled WGS sequence"/>
</dbReference>
<reference evidence="1" key="1">
    <citation type="journal article" date="2019" name="bioRxiv">
        <title>The Genome of the Zebra Mussel, Dreissena polymorpha: A Resource for Invasive Species Research.</title>
        <authorList>
            <person name="McCartney M.A."/>
            <person name="Auch B."/>
            <person name="Kono T."/>
            <person name="Mallez S."/>
            <person name="Zhang Y."/>
            <person name="Obille A."/>
            <person name="Becker A."/>
            <person name="Abrahante J.E."/>
            <person name="Garbe J."/>
            <person name="Badalamenti J.P."/>
            <person name="Herman A."/>
            <person name="Mangelson H."/>
            <person name="Liachko I."/>
            <person name="Sullivan S."/>
            <person name="Sone E.D."/>
            <person name="Koren S."/>
            <person name="Silverstein K.A.T."/>
            <person name="Beckman K.B."/>
            <person name="Gohl D.M."/>
        </authorList>
    </citation>
    <scope>NUCLEOTIDE SEQUENCE</scope>
    <source>
        <strain evidence="1">Duluth1</strain>
        <tissue evidence="1">Whole animal</tissue>
    </source>
</reference>
<keyword evidence="2" id="KW-1185">Reference proteome</keyword>
<dbReference type="AlphaFoldDB" id="A0A9D4EUY2"/>
<gene>
    <name evidence="1" type="ORF">DPMN_164331</name>
</gene>
<comment type="caution">
    <text evidence="1">The sequence shown here is derived from an EMBL/GenBank/DDBJ whole genome shotgun (WGS) entry which is preliminary data.</text>
</comment>
<accession>A0A9D4EUY2</accession>
<name>A0A9D4EUY2_DREPO</name>